<gene>
    <name evidence="2" type="ORF">O3P69_013766</name>
</gene>
<comment type="caution">
    <text evidence="2">The sequence shown here is derived from an EMBL/GenBank/DDBJ whole genome shotgun (WGS) entry which is preliminary data.</text>
</comment>
<name>A0AAW0SRI9_SCYPA</name>
<feature type="region of interest" description="Disordered" evidence="1">
    <location>
        <begin position="1"/>
        <end position="34"/>
    </location>
</feature>
<evidence type="ECO:0000313" key="2">
    <source>
        <dbReference type="EMBL" id="KAK8377355.1"/>
    </source>
</evidence>
<evidence type="ECO:0000256" key="1">
    <source>
        <dbReference type="SAM" id="MobiDB-lite"/>
    </source>
</evidence>
<feature type="compositionally biased region" description="Low complexity" evidence="1">
    <location>
        <begin position="154"/>
        <end position="165"/>
    </location>
</feature>
<evidence type="ECO:0000313" key="3">
    <source>
        <dbReference type="Proteomes" id="UP001487740"/>
    </source>
</evidence>
<reference evidence="2 3" key="1">
    <citation type="submission" date="2023-03" db="EMBL/GenBank/DDBJ databases">
        <title>High-quality genome of Scylla paramamosain provides insights in environmental adaptation.</title>
        <authorList>
            <person name="Zhang L."/>
        </authorList>
    </citation>
    <scope>NUCLEOTIDE SEQUENCE [LARGE SCALE GENOMIC DNA]</scope>
    <source>
        <strain evidence="2">LZ_2023a</strain>
        <tissue evidence="2">Muscle</tissue>
    </source>
</reference>
<sequence length="173" mass="18497">MSTTRDTCRSGMKPNSWEETSPNSKEKQLSPFTQPTINIKKRDIAWAEVAARVAAAVVPGSTNERAGHSSRGKVAQGTGCWTQAPGTPANDSIIPVTVSLTEVAQRKCTSAGHWEGRTLAEGLAGGWTNYTPCLIPEIRILMDKLYAKSKEDAQAAGSSSAMQSSVNPLDKLH</sequence>
<keyword evidence="3" id="KW-1185">Reference proteome</keyword>
<accession>A0AAW0SRI9</accession>
<protein>
    <submittedName>
        <fullName evidence="2">Uncharacterized protein</fullName>
    </submittedName>
</protein>
<organism evidence="2 3">
    <name type="scientific">Scylla paramamosain</name>
    <name type="common">Mud crab</name>
    <dbReference type="NCBI Taxonomy" id="85552"/>
    <lineage>
        <taxon>Eukaryota</taxon>
        <taxon>Metazoa</taxon>
        <taxon>Ecdysozoa</taxon>
        <taxon>Arthropoda</taxon>
        <taxon>Crustacea</taxon>
        <taxon>Multicrustacea</taxon>
        <taxon>Malacostraca</taxon>
        <taxon>Eumalacostraca</taxon>
        <taxon>Eucarida</taxon>
        <taxon>Decapoda</taxon>
        <taxon>Pleocyemata</taxon>
        <taxon>Brachyura</taxon>
        <taxon>Eubrachyura</taxon>
        <taxon>Portunoidea</taxon>
        <taxon>Portunidae</taxon>
        <taxon>Portuninae</taxon>
        <taxon>Scylla</taxon>
    </lineage>
</organism>
<dbReference type="Proteomes" id="UP001487740">
    <property type="component" value="Unassembled WGS sequence"/>
</dbReference>
<dbReference type="AlphaFoldDB" id="A0AAW0SRI9"/>
<proteinExistence type="predicted"/>
<dbReference type="EMBL" id="JARAKH010000047">
    <property type="protein sequence ID" value="KAK8377355.1"/>
    <property type="molecule type" value="Genomic_DNA"/>
</dbReference>
<feature type="region of interest" description="Disordered" evidence="1">
    <location>
        <begin position="154"/>
        <end position="173"/>
    </location>
</feature>